<feature type="binding site" evidence="9 10">
    <location>
        <position position="138"/>
    </location>
    <ligand>
        <name>Zn(2+)</name>
        <dbReference type="ChEBI" id="CHEBI:29105"/>
    </ligand>
</feature>
<dbReference type="Proteomes" id="UP000094285">
    <property type="component" value="Unassembled WGS sequence"/>
</dbReference>
<dbReference type="GO" id="GO:0046970">
    <property type="term" value="F:histone H4K16 deacetylase activity, NAD-dependent"/>
    <property type="evidence" value="ECO:0007669"/>
    <property type="project" value="EnsemblFungi"/>
</dbReference>
<dbReference type="GO" id="GO:0031934">
    <property type="term" value="C:mating-type region heterochromatin"/>
    <property type="evidence" value="ECO:0007669"/>
    <property type="project" value="EnsemblFungi"/>
</dbReference>
<dbReference type="GeneID" id="30983405"/>
<dbReference type="OrthoDB" id="420264at2759"/>
<evidence type="ECO:0000256" key="5">
    <source>
        <dbReference type="ARBA" id="ARBA00023027"/>
    </source>
</evidence>
<dbReference type="InterPro" id="IPR026591">
    <property type="entry name" value="Sirtuin_cat_small_dom_sf"/>
</dbReference>
<evidence type="ECO:0000313" key="14">
    <source>
        <dbReference type="Proteomes" id="UP000094285"/>
    </source>
</evidence>
<evidence type="ECO:0000313" key="13">
    <source>
        <dbReference type="EMBL" id="ODV82208.1"/>
    </source>
</evidence>
<feature type="binding site" evidence="8">
    <location>
        <begin position="25"/>
        <end position="29"/>
    </location>
    <ligand>
        <name>NAD(+)</name>
        <dbReference type="ChEBI" id="CHEBI:57540"/>
    </ligand>
</feature>
<keyword evidence="3 6" id="KW-0479">Metal-binding</keyword>
<dbReference type="InterPro" id="IPR050134">
    <property type="entry name" value="NAD-dep_sirtuin_deacylases"/>
</dbReference>
<dbReference type="STRING" id="984487.A0A1E4SRS9"/>
<dbReference type="Gene3D" id="3.30.1600.10">
    <property type="entry name" value="SIR2/SIRT2 'Small Domain"/>
    <property type="match status" value="1"/>
</dbReference>
<dbReference type="GO" id="GO:0045950">
    <property type="term" value="P:negative regulation of mitotic recombination"/>
    <property type="evidence" value="ECO:0007669"/>
    <property type="project" value="EnsemblFungi"/>
</dbReference>
<dbReference type="EMBL" id="KV453909">
    <property type="protein sequence ID" value="ODV82208.1"/>
    <property type="molecule type" value="Genomic_DNA"/>
</dbReference>
<evidence type="ECO:0000256" key="10">
    <source>
        <dbReference type="PROSITE-ProRule" id="PRU00236"/>
    </source>
</evidence>
<dbReference type="GO" id="GO:0031508">
    <property type="term" value="P:pericentric heterochromatin formation"/>
    <property type="evidence" value="ECO:0007669"/>
    <property type="project" value="EnsemblFungi"/>
</dbReference>
<dbReference type="RefSeq" id="XP_020067330.1">
    <property type="nucleotide sequence ID" value="XM_020209269.1"/>
</dbReference>
<evidence type="ECO:0000256" key="3">
    <source>
        <dbReference type="ARBA" id="ARBA00022723"/>
    </source>
</evidence>
<comment type="similarity">
    <text evidence="1 6">Belongs to the sirtuin family. Class I subfamily.</text>
</comment>
<evidence type="ECO:0000256" key="11">
    <source>
        <dbReference type="SAM" id="MobiDB-lite"/>
    </source>
</evidence>
<proteinExistence type="inferred from homology"/>
<reference evidence="14" key="1">
    <citation type="submission" date="2016-05" db="EMBL/GenBank/DDBJ databases">
        <title>Comparative genomics of biotechnologically important yeasts.</title>
        <authorList>
            <consortium name="DOE Joint Genome Institute"/>
            <person name="Riley R."/>
            <person name="Haridas S."/>
            <person name="Wolfe K.H."/>
            <person name="Lopes M.R."/>
            <person name="Hittinger C.T."/>
            <person name="Goker M."/>
            <person name="Salamov A."/>
            <person name="Wisecaver J."/>
            <person name="Long T.M."/>
            <person name="Aerts A.L."/>
            <person name="Barry K."/>
            <person name="Choi C."/>
            <person name="Clum A."/>
            <person name="Coughlan A.Y."/>
            <person name="Deshpande S."/>
            <person name="Douglass A.P."/>
            <person name="Hanson S.J."/>
            <person name="Klenk H.-P."/>
            <person name="Labutti K."/>
            <person name="Lapidus A."/>
            <person name="Lindquist E."/>
            <person name="Lipzen A."/>
            <person name="Meier-Kolthoff J.P."/>
            <person name="Ohm R.A."/>
            <person name="Otillar R.P."/>
            <person name="Pangilinan J."/>
            <person name="Peng Y."/>
            <person name="Rokas A."/>
            <person name="Rosa C.A."/>
            <person name="Scheuner C."/>
            <person name="Sibirny A.A."/>
            <person name="Slot J.C."/>
            <person name="Stielow J.B."/>
            <person name="Sun H."/>
            <person name="Kurtzman C.P."/>
            <person name="Blackwell M."/>
            <person name="Grigoriev I.V."/>
            <person name="Jeffries T.W."/>
        </authorList>
    </citation>
    <scope>NUCLEOTIDE SEQUENCE [LARGE SCALE GENOMIC DNA]</scope>
    <source>
        <strain evidence="14">NRRL Y-17324</strain>
    </source>
</reference>
<dbReference type="CDD" id="cd01408">
    <property type="entry name" value="SIRT1"/>
    <property type="match status" value="1"/>
</dbReference>
<dbReference type="PIRSF" id="PIRSF037938">
    <property type="entry name" value="SIR2_euk"/>
    <property type="match status" value="1"/>
</dbReference>
<feature type="binding site" evidence="9 10">
    <location>
        <position position="163"/>
    </location>
    <ligand>
        <name>Zn(2+)</name>
        <dbReference type="ChEBI" id="CHEBI:29105"/>
    </ligand>
</feature>
<dbReference type="Pfam" id="PF02146">
    <property type="entry name" value="SIR2"/>
    <property type="match status" value="1"/>
</dbReference>
<evidence type="ECO:0000256" key="6">
    <source>
        <dbReference type="PIRNR" id="PIRNR037938"/>
    </source>
</evidence>
<keyword evidence="5 6" id="KW-0520">NAD</keyword>
<feature type="active site" description="Proton acceptor" evidence="7 10">
    <location>
        <position position="127"/>
    </location>
</feature>
<comment type="catalytic activity">
    <reaction evidence="6">
        <text>N(6)-acetyl-L-lysyl-[protein] + NAD(+) + H2O = 2''-O-acetyl-ADP-D-ribose + nicotinamide + L-lysyl-[protein]</text>
        <dbReference type="Rhea" id="RHEA:43636"/>
        <dbReference type="Rhea" id="RHEA-COMP:9752"/>
        <dbReference type="Rhea" id="RHEA-COMP:10731"/>
        <dbReference type="ChEBI" id="CHEBI:15377"/>
        <dbReference type="ChEBI" id="CHEBI:17154"/>
        <dbReference type="ChEBI" id="CHEBI:29969"/>
        <dbReference type="ChEBI" id="CHEBI:57540"/>
        <dbReference type="ChEBI" id="CHEBI:61930"/>
        <dbReference type="ChEBI" id="CHEBI:83767"/>
        <dbReference type="EC" id="2.3.1.286"/>
    </reaction>
</comment>
<keyword evidence="4 6" id="KW-0862">Zinc</keyword>
<dbReference type="PROSITE" id="PS50305">
    <property type="entry name" value="SIRTUIN"/>
    <property type="match status" value="1"/>
</dbReference>
<evidence type="ECO:0000259" key="12">
    <source>
        <dbReference type="PROSITE" id="PS50305"/>
    </source>
</evidence>
<name>A0A1E4SRS9_9ASCO</name>
<dbReference type="Gene3D" id="3.40.50.1220">
    <property type="entry name" value="TPP-binding domain"/>
    <property type="match status" value="1"/>
</dbReference>
<dbReference type="AlphaFoldDB" id="A0A1E4SRS9"/>
<dbReference type="SUPFAM" id="SSF52467">
    <property type="entry name" value="DHS-like NAD/FAD-binding domain"/>
    <property type="match status" value="1"/>
</dbReference>
<dbReference type="EC" id="2.3.1.286" evidence="6"/>
<comment type="cofactor">
    <cofactor evidence="9">
        <name>Zn(2+)</name>
        <dbReference type="ChEBI" id="CHEBI:29105"/>
    </cofactor>
    <text evidence="9">Binds 1 zinc ion per subunit.</text>
</comment>
<evidence type="ECO:0000256" key="4">
    <source>
        <dbReference type="ARBA" id="ARBA00022833"/>
    </source>
</evidence>
<dbReference type="InterPro" id="IPR003000">
    <property type="entry name" value="Sirtuin"/>
</dbReference>
<feature type="domain" description="Deacetylase sirtuin-type" evidence="12">
    <location>
        <begin position="1"/>
        <end position="263"/>
    </location>
</feature>
<dbReference type="GO" id="GO:0005721">
    <property type="term" value="C:pericentric heterochromatin"/>
    <property type="evidence" value="ECO:0007669"/>
    <property type="project" value="EnsemblFungi"/>
</dbReference>
<evidence type="ECO:0000256" key="8">
    <source>
        <dbReference type="PIRSR" id="PIRSR037938-2"/>
    </source>
</evidence>
<feature type="binding site" evidence="8">
    <location>
        <position position="249"/>
    </location>
    <ligand>
        <name>NAD(+)</name>
        <dbReference type="ChEBI" id="CHEBI:57540"/>
    </ligand>
</feature>
<sequence>MTASKLAPLVNAIKENKKVTFFTGAGTSTSAGIPDFRSPKTGLYANLAKLNLPYAEAVFDIDYFRENPGAFYTLASELYPGNFPPTKFHYLIRLLQDKKLLKRVYTQNIDTLERLAGVDEDYLVEAHGSFAKNHCIDCSEAMSTDELKKQMNNKEVNKGIPTCAKCKGLVKPDIVFFGEGLPERFFKLWAEEADDVEIAIVAGTSLTVYPFASLPGEVDKKALRVLVNNELVGAFKAKKRKSDIWVKECDKFAEDLCAELGWSDQLEALVKQTKDVSEEKEPVQDDQKQKATPLSSGEEAEKIAQEIDSELEEYTDALESLDEEVSKLKI</sequence>
<dbReference type="InterPro" id="IPR029035">
    <property type="entry name" value="DHS-like_NAD/FAD-binding_dom"/>
</dbReference>
<protein>
    <recommendedName>
        <fullName evidence="6">NAD-dependent protein deacetylase</fullName>
        <ecNumber evidence="6">2.3.1.286</ecNumber>
    </recommendedName>
</protein>
<feature type="compositionally biased region" description="Basic and acidic residues" evidence="11">
    <location>
        <begin position="276"/>
        <end position="289"/>
    </location>
</feature>
<keyword evidence="2 6" id="KW-0808">Transferase</keyword>
<dbReference type="GO" id="GO:0008270">
    <property type="term" value="F:zinc ion binding"/>
    <property type="evidence" value="ECO:0007669"/>
    <property type="project" value="UniProtKB-UniRule"/>
</dbReference>
<feature type="region of interest" description="Disordered" evidence="11">
    <location>
        <begin position="276"/>
        <end position="302"/>
    </location>
</feature>
<dbReference type="GO" id="GO:0099115">
    <property type="term" value="C:chromosome, subtelomeric region"/>
    <property type="evidence" value="ECO:0007669"/>
    <property type="project" value="EnsemblFungi"/>
</dbReference>
<feature type="binding site" evidence="8">
    <location>
        <begin position="204"/>
        <end position="205"/>
    </location>
    <ligand>
        <name>NAD(+)</name>
        <dbReference type="ChEBI" id="CHEBI:57540"/>
    </ligand>
</feature>
<dbReference type="GO" id="GO:0033553">
    <property type="term" value="C:rDNA heterochromatin"/>
    <property type="evidence" value="ECO:0007669"/>
    <property type="project" value="EnsemblFungi"/>
</dbReference>
<dbReference type="GO" id="GO:0070403">
    <property type="term" value="F:NAD+ binding"/>
    <property type="evidence" value="ECO:0007669"/>
    <property type="project" value="UniProtKB-UniRule"/>
</dbReference>
<dbReference type="GO" id="GO:0000183">
    <property type="term" value="P:rDNA heterochromatin formation"/>
    <property type="evidence" value="ECO:0007669"/>
    <property type="project" value="EnsemblFungi"/>
</dbReference>
<evidence type="ECO:0000256" key="9">
    <source>
        <dbReference type="PIRSR" id="PIRSR037938-3"/>
    </source>
</evidence>
<gene>
    <name evidence="13" type="ORF">CANTADRAFT_45946</name>
</gene>
<feature type="binding site" evidence="9 10">
    <location>
        <position position="135"/>
    </location>
    <ligand>
        <name>Zn(2+)</name>
        <dbReference type="ChEBI" id="CHEBI:29105"/>
    </ligand>
</feature>
<evidence type="ECO:0000256" key="1">
    <source>
        <dbReference type="ARBA" id="ARBA00006924"/>
    </source>
</evidence>
<dbReference type="InterPro" id="IPR026590">
    <property type="entry name" value="Ssirtuin_cat_dom"/>
</dbReference>
<dbReference type="GO" id="GO:0005737">
    <property type="term" value="C:cytoplasm"/>
    <property type="evidence" value="ECO:0007669"/>
    <property type="project" value="EnsemblFungi"/>
</dbReference>
<keyword evidence="14" id="KW-1185">Reference proteome</keyword>
<feature type="binding site" evidence="8">
    <location>
        <begin position="35"/>
        <end position="37"/>
    </location>
    <ligand>
        <name>NAD(+)</name>
        <dbReference type="ChEBI" id="CHEBI:57540"/>
    </ligand>
</feature>
<feature type="binding site" evidence="8">
    <location>
        <begin position="228"/>
        <end position="230"/>
    </location>
    <ligand>
        <name>NAD(+)</name>
        <dbReference type="ChEBI" id="CHEBI:57540"/>
    </ligand>
</feature>
<dbReference type="PANTHER" id="PTHR11085">
    <property type="entry name" value="NAD-DEPENDENT PROTEIN DEACYLASE SIRTUIN-5, MITOCHONDRIAL-RELATED"/>
    <property type="match status" value="1"/>
</dbReference>
<organism evidence="13 14">
    <name type="scientific">Suhomyces tanzawaensis NRRL Y-17324</name>
    <dbReference type="NCBI Taxonomy" id="984487"/>
    <lineage>
        <taxon>Eukaryota</taxon>
        <taxon>Fungi</taxon>
        <taxon>Dikarya</taxon>
        <taxon>Ascomycota</taxon>
        <taxon>Saccharomycotina</taxon>
        <taxon>Pichiomycetes</taxon>
        <taxon>Debaryomycetaceae</taxon>
        <taxon>Suhomyces</taxon>
    </lineage>
</organism>
<feature type="binding site" evidence="8">
    <location>
        <begin position="107"/>
        <end position="110"/>
    </location>
    <ligand>
        <name>NAD(+)</name>
        <dbReference type="ChEBI" id="CHEBI:57540"/>
    </ligand>
</feature>
<dbReference type="GO" id="GO:0005634">
    <property type="term" value="C:nucleus"/>
    <property type="evidence" value="ECO:0007669"/>
    <property type="project" value="EnsemblFungi"/>
</dbReference>
<evidence type="ECO:0000256" key="2">
    <source>
        <dbReference type="ARBA" id="ARBA00022679"/>
    </source>
</evidence>
<dbReference type="InterPro" id="IPR017328">
    <property type="entry name" value="Sirtuin_class_I"/>
</dbReference>
<accession>A0A1E4SRS9</accession>
<evidence type="ECO:0000256" key="7">
    <source>
        <dbReference type="PIRSR" id="PIRSR037938-1"/>
    </source>
</evidence>
<feature type="binding site" evidence="9 10">
    <location>
        <position position="166"/>
    </location>
    <ligand>
        <name>Zn(2+)</name>
        <dbReference type="ChEBI" id="CHEBI:29105"/>
    </ligand>
</feature>
<dbReference type="PANTHER" id="PTHR11085:SF6">
    <property type="entry name" value="NAD-DEPENDENT PROTEIN DEACETYLASE SIRTUIN-2"/>
    <property type="match status" value="1"/>
</dbReference>